<evidence type="ECO:0000313" key="1">
    <source>
        <dbReference type="EMBL" id="KAL3516454.1"/>
    </source>
</evidence>
<dbReference type="Proteomes" id="UP001630127">
    <property type="component" value="Unassembled WGS sequence"/>
</dbReference>
<dbReference type="EMBL" id="JBJUIK010000010">
    <property type="protein sequence ID" value="KAL3516454.1"/>
    <property type="molecule type" value="Genomic_DNA"/>
</dbReference>
<organism evidence="1 2">
    <name type="scientific">Cinchona calisaya</name>
    <dbReference type="NCBI Taxonomy" id="153742"/>
    <lineage>
        <taxon>Eukaryota</taxon>
        <taxon>Viridiplantae</taxon>
        <taxon>Streptophyta</taxon>
        <taxon>Embryophyta</taxon>
        <taxon>Tracheophyta</taxon>
        <taxon>Spermatophyta</taxon>
        <taxon>Magnoliopsida</taxon>
        <taxon>eudicotyledons</taxon>
        <taxon>Gunneridae</taxon>
        <taxon>Pentapetalae</taxon>
        <taxon>asterids</taxon>
        <taxon>lamiids</taxon>
        <taxon>Gentianales</taxon>
        <taxon>Rubiaceae</taxon>
        <taxon>Cinchonoideae</taxon>
        <taxon>Cinchoneae</taxon>
        <taxon>Cinchona</taxon>
    </lineage>
</organism>
<dbReference type="SUPFAM" id="SSF56219">
    <property type="entry name" value="DNase I-like"/>
    <property type="match status" value="1"/>
</dbReference>
<proteinExistence type="predicted"/>
<accession>A0ABD2ZBJ4</accession>
<reference evidence="1 2" key="1">
    <citation type="submission" date="2024-11" db="EMBL/GenBank/DDBJ databases">
        <title>A near-complete genome assembly of Cinchona calisaya.</title>
        <authorList>
            <person name="Lian D.C."/>
            <person name="Zhao X.W."/>
            <person name="Wei L."/>
        </authorList>
    </citation>
    <scope>NUCLEOTIDE SEQUENCE [LARGE SCALE GENOMIC DNA]</scope>
    <source>
        <tissue evidence="1">Nenye</tissue>
    </source>
</reference>
<protein>
    <recommendedName>
        <fullName evidence="3">Endonuclease/exonuclease/phosphatase domain-containing protein</fullName>
    </recommendedName>
</protein>
<sequence length="69" mass="7641">MVEQLAKASLELMATGSQGPLLWGGDFNVTAKHDEYIGSGFMSSEPWFGGNVWKCIDCILVNQDWLSIF</sequence>
<comment type="caution">
    <text evidence="1">The sequence shown here is derived from an EMBL/GenBank/DDBJ whole genome shotgun (WGS) entry which is preliminary data.</text>
</comment>
<dbReference type="AlphaFoldDB" id="A0ABD2ZBJ4"/>
<evidence type="ECO:0008006" key="3">
    <source>
        <dbReference type="Google" id="ProtNLM"/>
    </source>
</evidence>
<evidence type="ECO:0000313" key="2">
    <source>
        <dbReference type="Proteomes" id="UP001630127"/>
    </source>
</evidence>
<gene>
    <name evidence="1" type="ORF">ACH5RR_023356</name>
</gene>
<keyword evidence="2" id="KW-1185">Reference proteome</keyword>
<dbReference type="InterPro" id="IPR036691">
    <property type="entry name" value="Endo/exonu/phosph_ase_sf"/>
</dbReference>
<name>A0ABD2ZBJ4_9GENT</name>